<accession>A0AAP0BKE3</accession>
<dbReference type="Pfam" id="PF08511">
    <property type="entry name" value="COQ9"/>
    <property type="match status" value="1"/>
</dbReference>
<sequence>MNFFMAQQRNRILLQSSCSRLRLCFLTRFRPISTEASSDPIPPHNPFNQYHLPEQETPISKLGEDDGAVRMKPSSRTTERDGYEDEQARVLRAAISHVPRLGWSESAMISGARDVGVSPSIVGSFPRREAALVEFFMDDCLTRFVDRIGSGEELRNLMLSNRLAKLVRIRLEMQVPYITKWPQALGIQTQPSNLPASLKQRAVLVDEIWHAAGDKGSDIDWYMKRTILGAIYSTSEVYMLTDRSPATSSGTWTSQNDHVVNAFLFKKYIQDITSFAVAVFAATSSLMNAFPSGSWRRDPPESPLLRGLGRAAQSLPGTPDCLLSSPTPRVF</sequence>
<organism evidence="11 12">
    <name type="scientific">Platanthera zijinensis</name>
    <dbReference type="NCBI Taxonomy" id="2320716"/>
    <lineage>
        <taxon>Eukaryota</taxon>
        <taxon>Viridiplantae</taxon>
        <taxon>Streptophyta</taxon>
        <taxon>Embryophyta</taxon>
        <taxon>Tracheophyta</taxon>
        <taxon>Spermatophyta</taxon>
        <taxon>Magnoliopsida</taxon>
        <taxon>Liliopsida</taxon>
        <taxon>Asparagales</taxon>
        <taxon>Orchidaceae</taxon>
        <taxon>Orchidoideae</taxon>
        <taxon>Orchideae</taxon>
        <taxon>Orchidinae</taxon>
        <taxon>Platanthera</taxon>
    </lineage>
</organism>
<dbReference type="Gene3D" id="1.10.357.10">
    <property type="entry name" value="Tetracycline Repressor, domain 2"/>
    <property type="match status" value="1"/>
</dbReference>
<comment type="subcellular location">
    <subcellularLocation>
        <location evidence="1 8">Mitochondrion</location>
    </subcellularLocation>
</comment>
<evidence type="ECO:0000256" key="3">
    <source>
        <dbReference type="ARBA" id="ARBA00010766"/>
    </source>
</evidence>
<evidence type="ECO:0000259" key="10">
    <source>
        <dbReference type="Pfam" id="PF08511"/>
    </source>
</evidence>
<evidence type="ECO:0000313" key="11">
    <source>
        <dbReference type="EMBL" id="KAK8941258.1"/>
    </source>
</evidence>
<dbReference type="GO" id="GO:0008289">
    <property type="term" value="F:lipid binding"/>
    <property type="evidence" value="ECO:0007669"/>
    <property type="project" value="UniProtKB-UniRule"/>
</dbReference>
<feature type="region of interest" description="Disordered" evidence="9">
    <location>
        <begin position="59"/>
        <end position="83"/>
    </location>
</feature>
<comment type="function">
    <text evidence="8">Membrane-associated protein that warps the membrane surface to access and bind aromatic isoprenes with high specificity, including ubiquinone (CoQ) isoprene intermediates and presents them directly to Coq7, therefore facilitating the Coq7-mediated hydroxylase step. Participates in the biosynthesis of coenzyme Q, also named ubiquinone, an essential lipid-soluble electron transporter for aerobic cellular respiration.</text>
</comment>
<comment type="caution">
    <text evidence="11">The sequence shown here is derived from an EMBL/GenBank/DDBJ whole genome shotgun (WGS) entry which is preliminary data.</text>
</comment>
<comment type="pathway">
    <text evidence="2 8">Cofactor biosynthesis; ubiquinone biosynthesis.</text>
</comment>
<evidence type="ECO:0000256" key="6">
    <source>
        <dbReference type="ARBA" id="ARBA00023121"/>
    </source>
</evidence>
<proteinExistence type="inferred from homology"/>
<evidence type="ECO:0000256" key="1">
    <source>
        <dbReference type="ARBA" id="ARBA00004173"/>
    </source>
</evidence>
<dbReference type="NCBIfam" id="TIGR02396">
    <property type="entry name" value="diverge_rpsU"/>
    <property type="match status" value="1"/>
</dbReference>
<dbReference type="InterPro" id="IPR012762">
    <property type="entry name" value="Ubiq_biosynth_COQ9"/>
</dbReference>
<evidence type="ECO:0000256" key="7">
    <source>
        <dbReference type="ARBA" id="ARBA00023128"/>
    </source>
</evidence>
<protein>
    <recommendedName>
        <fullName evidence="8">Ubiquinone biosynthesis protein</fullName>
    </recommendedName>
</protein>
<reference evidence="11 12" key="1">
    <citation type="journal article" date="2022" name="Nat. Plants">
        <title>Genomes of leafy and leafless Platanthera orchids illuminate the evolution of mycoheterotrophy.</title>
        <authorList>
            <person name="Li M.H."/>
            <person name="Liu K.W."/>
            <person name="Li Z."/>
            <person name="Lu H.C."/>
            <person name="Ye Q.L."/>
            <person name="Zhang D."/>
            <person name="Wang J.Y."/>
            <person name="Li Y.F."/>
            <person name="Zhong Z.M."/>
            <person name="Liu X."/>
            <person name="Yu X."/>
            <person name="Liu D.K."/>
            <person name="Tu X.D."/>
            <person name="Liu B."/>
            <person name="Hao Y."/>
            <person name="Liao X.Y."/>
            <person name="Jiang Y.T."/>
            <person name="Sun W.H."/>
            <person name="Chen J."/>
            <person name="Chen Y.Q."/>
            <person name="Ai Y."/>
            <person name="Zhai J.W."/>
            <person name="Wu S.S."/>
            <person name="Zhou Z."/>
            <person name="Hsiao Y.Y."/>
            <person name="Wu W.L."/>
            <person name="Chen Y.Y."/>
            <person name="Lin Y.F."/>
            <person name="Hsu J.L."/>
            <person name="Li C.Y."/>
            <person name="Wang Z.W."/>
            <person name="Zhao X."/>
            <person name="Zhong W.Y."/>
            <person name="Ma X.K."/>
            <person name="Ma L."/>
            <person name="Huang J."/>
            <person name="Chen G.Z."/>
            <person name="Huang M.Z."/>
            <person name="Huang L."/>
            <person name="Peng D.H."/>
            <person name="Luo Y.B."/>
            <person name="Zou S.Q."/>
            <person name="Chen S.P."/>
            <person name="Lan S."/>
            <person name="Tsai W.C."/>
            <person name="Van de Peer Y."/>
            <person name="Liu Z.J."/>
        </authorList>
    </citation>
    <scope>NUCLEOTIDE SEQUENCE [LARGE SCALE GENOMIC DNA]</scope>
    <source>
        <strain evidence="11">Lor287</strain>
    </source>
</reference>
<feature type="domain" description="COQ9 C-terminal" evidence="10">
    <location>
        <begin position="195"/>
        <end position="248"/>
    </location>
</feature>
<keyword evidence="5" id="KW-0809">Transit peptide</keyword>
<name>A0AAP0BKE3_9ASPA</name>
<evidence type="ECO:0000256" key="4">
    <source>
        <dbReference type="ARBA" id="ARBA00022688"/>
    </source>
</evidence>
<dbReference type="EMBL" id="JBBWWQ010000008">
    <property type="protein sequence ID" value="KAK8941258.1"/>
    <property type="molecule type" value="Genomic_DNA"/>
</dbReference>
<gene>
    <name evidence="11" type="ORF">KSP39_PZI010118</name>
</gene>
<keyword evidence="4 8" id="KW-0831">Ubiquinone biosynthesis</keyword>
<evidence type="ECO:0000256" key="9">
    <source>
        <dbReference type="SAM" id="MobiDB-lite"/>
    </source>
</evidence>
<keyword evidence="6 8" id="KW-0446">Lipid-binding</keyword>
<dbReference type="FunFam" id="1.10.357.10:FF:000004">
    <property type="entry name" value="Ubiquinone biosynthesis protein COQ9, mitochondrial"/>
    <property type="match status" value="1"/>
</dbReference>
<dbReference type="PANTHER" id="PTHR21427:SF19">
    <property type="entry name" value="UBIQUINONE BIOSYNTHESIS PROTEIN COQ9, MITOCHONDRIAL"/>
    <property type="match status" value="1"/>
</dbReference>
<dbReference type="InterPro" id="IPR013718">
    <property type="entry name" value="COQ9_C"/>
</dbReference>
<evidence type="ECO:0000313" key="12">
    <source>
        <dbReference type="Proteomes" id="UP001418222"/>
    </source>
</evidence>
<dbReference type="AlphaFoldDB" id="A0AAP0BKE3"/>
<dbReference type="GO" id="GO:0006744">
    <property type="term" value="P:ubiquinone biosynthetic process"/>
    <property type="evidence" value="ECO:0007669"/>
    <property type="project" value="UniProtKB-UniRule"/>
</dbReference>
<comment type="similarity">
    <text evidence="3 8">Belongs to the COQ9 family.</text>
</comment>
<dbReference type="PANTHER" id="PTHR21427">
    <property type="entry name" value="UBIQUINONE BIOSYNTHESIS PROTEIN COQ9, MITOCHONDRIAL"/>
    <property type="match status" value="1"/>
</dbReference>
<keyword evidence="12" id="KW-1185">Reference proteome</keyword>
<dbReference type="GO" id="GO:0005743">
    <property type="term" value="C:mitochondrial inner membrane"/>
    <property type="evidence" value="ECO:0007669"/>
    <property type="project" value="TreeGrafter"/>
</dbReference>
<dbReference type="Proteomes" id="UP001418222">
    <property type="component" value="Unassembled WGS sequence"/>
</dbReference>
<evidence type="ECO:0000256" key="2">
    <source>
        <dbReference type="ARBA" id="ARBA00004749"/>
    </source>
</evidence>
<keyword evidence="7 8" id="KW-0496">Mitochondrion</keyword>
<evidence type="ECO:0000256" key="5">
    <source>
        <dbReference type="ARBA" id="ARBA00022946"/>
    </source>
</evidence>
<evidence type="ECO:0000256" key="8">
    <source>
        <dbReference type="RuleBase" id="RU366063"/>
    </source>
</evidence>